<dbReference type="RefSeq" id="WP_264728280.1">
    <property type="nucleotide sequence ID" value="NZ_JAPDMX010000031.1"/>
</dbReference>
<evidence type="ECO:0000313" key="2">
    <source>
        <dbReference type="Proteomes" id="UP001163714"/>
    </source>
</evidence>
<protein>
    <submittedName>
        <fullName evidence="1">Uncharacterized protein</fullName>
    </submittedName>
</protein>
<organism evidence="1 2">
    <name type="scientific">Shewanella subflava</name>
    <dbReference type="NCBI Taxonomy" id="2986476"/>
    <lineage>
        <taxon>Bacteria</taxon>
        <taxon>Pseudomonadati</taxon>
        <taxon>Pseudomonadota</taxon>
        <taxon>Gammaproteobacteria</taxon>
        <taxon>Alteromonadales</taxon>
        <taxon>Shewanellaceae</taxon>
        <taxon>Shewanella</taxon>
    </lineage>
</organism>
<accession>A0ABT3ICY5</accession>
<dbReference type="Proteomes" id="UP001163714">
    <property type="component" value="Unassembled WGS sequence"/>
</dbReference>
<reference evidence="1" key="1">
    <citation type="submission" date="2022-10" db="EMBL/GenBank/DDBJ databases">
        <title>Shewanella flava sp. nov, isolated from the estuary of the Fenhe River into the Yellow River.</title>
        <authorList>
            <person name="Li Y."/>
        </authorList>
    </citation>
    <scope>NUCLEOTIDE SEQUENCE</scope>
    <source>
        <strain evidence="1">FYR11-62</strain>
    </source>
</reference>
<keyword evidence="2" id="KW-1185">Reference proteome</keyword>
<dbReference type="EMBL" id="JAPDMX010000031">
    <property type="protein sequence ID" value="MCW3173894.1"/>
    <property type="molecule type" value="Genomic_DNA"/>
</dbReference>
<name>A0ABT3ICY5_9GAMM</name>
<proteinExistence type="predicted"/>
<evidence type="ECO:0000313" key="1">
    <source>
        <dbReference type="EMBL" id="MCW3173894.1"/>
    </source>
</evidence>
<gene>
    <name evidence="1" type="ORF">OHT75_15550</name>
</gene>
<comment type="caution">
    <text evidence="1">The sequence shown here is derived from an EMBL/GenBank/DDBJ whole genome shotgun (WGS) entry which is preliminary data.</text>
</comment>
<sequence length="202" mass="22953">MTTIRRLGGMMNAHAEHFNKSLEKLLVDVKLEMIAFNQLQLERSLKSFCESFNLLSTLKPSSDDDVESPASILLDSYQAPLLASKTEAGYYRLISGLLTYQKLCKIYAGDAKALVPCIVLPRRPNKDILHLLMLNDIVRPLLKQFVNVTGDSITQSLSAWFVTDEHPSIFNSPQWQSLFPMIKTKKQLCEWLHVSTKTVRLK</sequence>